<dbReference type="AlphaFoldDB" id="A0AAJ0U8R2"/>
<keyword evidence="2" id="KW-1185">Reference proteome</keyword>
<evidence type="ECO:0000313" key="2">
    <source>
        <dbReference type="Proteomes" id="UP001296776"/>
    </source>
</evidence>
<reference evidence="1" key="2">
    <citation type="journal article" date="2020" name="Microorganisms">
        <title>Osmotic Adaptation and Compatible Solute Biosynthesis of Phototrophic Bacteria as Revealed from Genome Analyses.</title>
        <authorList>
            <person name="Imhoff J.F."/>
            <person name="Rahn T."/>
            <person name="Kunzel S."/>
            <person name="Keller A."/>
            <person name="Neulinger S.C."/>
        </authorList>
    </citation>
    <scope>NUCLEOTIDE SEQUENCE</scope>
    <source>
        <strain evidence="1">DSM 11080</strain>
    </source>
</reference>
<reference evidence="1" key="1">
    <citation type="submission" date="2017-08" db="EMBL/GenBank/DDBJ databases">
        <authorList>
            <person name="Imhoff J.F."/>
            <person name="Rahn T."/>
            <person name="Kuenzel S."/>
            <person name="Neulinger S.C."/>
        </authorList>
    </citation>
    <scope>NUCLEOTIDE SEQUENCE</scope>
    <source>
        <strain evidence="1">DSM 11080</strain>
    </source>
</reference>
<dbReference type="EMBL" id="NRSJ01000100">
    <property type="protein sequence ID" value="MBK1707415.1"/>
    <property type="molecule type" value="Genomic_DNA"/>
</dbReference>
<name>A0AAJ0U8R2_9GAMM</name>
<dbReference type="RefSeq" id="WP_207173838.1">
    <property type="nucleotide sequence ID" value="NZ_NRSJ01000100.1"/>
</dbReference>
<protein>
    <submittedName>
        <fullName evidence="1">Uncharacterized protein</fullName>
    </submittedName>
</protein>
<sequence length="101" mass="11229">MNYALRKRILVTGGAGFFGSHLLSEAHADCDSQPQAQLSVTSSSGQHRLMALKSRSLISTGNRSRSESWAMRQSMVERMVTPLAPQRMLPPWGRAWVKSGW</sequence>
<dbReference type="Gene3D" id="3.40.50.720">
    <property type="entry name" value="NAD(P)-binding Rossmann-like Domain"/>
    <property type="match status" value="1"/>
</dbReference>
<comment type="caution">
    <text evidence="1">The sequence shown here is derived from an EMBL/GenBank/DDBJ whole genome shotgun (WGS) entry which is preliminary data.</text>
</comment>
<gene>
    <name evidence="1" type="ORF">CKO40_23515</name>
</gene>
<accession>A0AAJ0U8R2</accession>
<dbReference type="Proteomes" id="UP001296776">
    <property type="component" value="Unassembled WGS sequence"/>
</dbReference>
<dbReference type="InterPro" id="IPR036291">
    <property type="entry name" value="NAD(P)-bd_dom_sf"/>
</dbReference>
<evidence type="ECO:0000313" key="1">
    <source>
        <dbReference type="EMBL" id="MBK1707415.1"/>
    </source>
</evidence>
<proteinExistence type="predicted"/>
<dbReference type="SUPFAM" id="SSF51735">
    <property type="entry name" value="NAD(P)-binding Rossmann-fold domains"/>
    <property type="match status" value="1"/>
</dbReference>
<organism evidence="1 2">
    <name type="scientific">Halochromatium glycolicum</name>
    <dbReference type="NCBI Taxonomy" id="85075"/>
    <lineage>
        <taxon>Bacteria</taxon>
        <taxon>Pseudomonadati</taxon>
        <taxon>Pseudomonadota</taxon>
        <taxon>Gammaproteobacteria</taxon>
        <taxon>Chromatiales</taxon>
        <taxon>Chromatiaceae</taxon>
        <taxon>Halochromatium</taxon>
    </lineage>
</organism>